<dbReference type="EC" id="2.4.2.4" evidence="3 7"/>
<dbReference type="Pfam" id="PF07831">
    <property type="entry name" value="PYNP_C"/>
    <property type="match status" value="1"/>
</dbReference>
<dbReference type="Gene3D" id="3.90.1170.30">
    <property type="entry name" value="Pyrimidine nucleoside phosphorylase-like, C-terminal domain"/>
    <property type="match status" value="1"/>
</dbReference>
<dbReference type="SUPFAM" id="SSF54680">
    <property type="entry name" value="Pyrimidine nucleoside phosphorylase C-terminal domain"/>
    <property type="match status" value="1"/>
</dbReference>
<dbReference type="PIRSF" id="PIRSF000478">
    <property type="entry name" value="TP_PyNP"/>
    <property type="match status" value="1"/>
</dbReference>
<dbReference type="GO" id="GO:0005829">
    <property type="term" value="C:cytosol"/>
    <property type="evidence" value="ECO:0007669"/>
    <property type="project" value="TreeGrafter"/>
</dbReference>
<dbReference type="NCBIfam" id="TIGR02643">
    <property type="entry name" value="T_phosphoryl"/>
    <property type="match status" value="1"/>
</dbReference>
<comment type="pathway">
    <text evidence="7">Pyrimidine metabolism; dTMP biosynthesis via salvage pathway; dTMP from thymine: step 1/2.</text>
</comment>
<evidence type="ECO:0000313" key="10">
    <source>
        <dbReference type="Proteomes" id="UP000186406"/>
    </source>
</evidence>
<dbReference type="PANTHER" id="PTHR10515">
    <property type="entry name" value="THYMIDINE PHOSPHORYLASE"/>
    <property type="match status" value="1"/>
</dbReference>
<dbReference type="Gene3D" id="1.20.970.10">
    <property type="entry name" value="Transferase, Pyrimidine Nucleoside Phosphorylase, Chain C"/>
    <property type="match status" value="1"/>
</dbReference>
<evidence type="ECO:0000256" key="6">
    <source>
        <dbReference type="ARBA" id="ARBA00048550"/>
    </source>
</evidence>
<dbReference type="EMBL" id="FRXO01000005">
    <property type="protein sequence ID" value="SHO66123.1"/>
    <property type="molecule type" value="Genomic_DNA"/>
</dbReference>
<organism evidence="9 10">
    <name type="scientific">Pseudoxanthobacter soli DSM 19599</name>
    <dbReference type="NCBI Taxonomy" id="1123029"/>
    <lineage>
        <taxon>Bacteria</taxon>
        <taxon>Pseudomonadati</taxon>
        <taxon>Pseudomonadota</taxon>
        <taxon>Alphaproteobacteria</taxon>
        <taxon>Hyphomicrobiales</taxon>
        <taxon>Segnochrobactraceae</taxon>
        <taxon>Pseudoxanthobacter</taxon>
    </lineage>
</organism>
<keyword evidence="5 7" id="KW-0808">Transferase</keyword>
<evidence type="ECO:0000313" key="9">
    <source>
        <dbReference type="EMBL" id="SHO66123.1"/>
    </source>
</evidence>
<dbReference type="GO" id="GO:0004645">
    <property type="term" value="F:1,4-alpha-oligoglucan phosphorylase activity"/>
    <property type="evidence" value="ECO:0007669"/>
    <property type="project" value="InterPro"/>
</dbReference>
<dbReference type="InterPro" id="IPR036320">
    <property type="entry name" value="Glycosyl_Trfase_fam3_N_dom_sf"/>
</dbReference>
<dbReference type="UniPathway" id="UPA00578">
    <property type="reaction ID" value="UER00638"/>
</dbReference>
<dbReference type="Pfam" id="PF02885">
    <property type="entry name" value="Glycos_trans_3N"/>
    <property type="match status" value="1"/>
</dbReference>
<dbReference type="AlphaFoldDB" id="A0A1M7ZMJ2"/>
<accession>A0A1M7ZMJ2</accession>
<dbReference type="RefSeq" id="WP_244530885.1">
    <property type="nucleotide sequence ID" value="NZ_FRXO01000005.1"/>
</dbReference>
<dbReference type="InterPro" id="IPR013465">
    <property type="entry name" value="Thymidine_Pase"/>
</dbReference>
<dbReference type="HAMAP" id="MF_01628">
    <property type="entry name" value="Thymid_phosp"/>
    <property type="match status" value="1"/>
</dbReference>
<dbReference type="InterPro" id="IPR013102">
    <property type="entry name" value="PYNP_C"/>
</dbReference>
<dbReference type="Pfam" id="PF00591">
    <property type="entry name" value="Glycos_transf_3"/>
    <property type="match status" value="1"/>
</dbReference>
<dbReference type="Proteomes" id="UP000186406">
    <property type="component" value="Unassembled WGS sequence"/>
</dbReference>
<proteinExistence type="inferred from homology"/>
<evidence type="ECO:0000256" key="3">
    <source>
        <dbReference type="ARBA" id="ARBA00011892"/>
    </source>
</evidence>
<comment type="subunit">
    <text evidence="2 7">Homodimer.</text>
</comment>
<evidence type="ECO:0000256" key="1">
    <source>
        <dbReference type="ARBA" id="ARBA00006915"/>
    </source>
</evidence>
<dbReference type="FunFam" id="3.40.1030.10:FF:000003">
    <property type="entry name" value="Pyrimidine-nucleoside phosphorylase"/>
    <property type="match status" value="1"/>
</dbReference>
<dbReference type="NCBIfam" id="NF004490">
    <property type="entry name" value="PRK05820.1"/>
    <property type="match status" value="1"/>
</dbReference>
<dbReference type="NCBIfam" id="TIGR02644">
    <property type="entry name" value="Y_phosphoryl"/>
    <property type="match status" value="1"/>
</dbReference>
<dbReference type="GO" id="GO:0006206">
    <property type="term" value="P:pyrimidine nucleobase metabolic process"/>
    <property type="evidence" value="ECO:0007669"/>
    <property type="project" value="InterPro"/>
</dbReference>
<dbReference type="PANTHER" id="PTHR10515:SF0">
    <property type="entry name" value="THYMIDINE PHOSPHORYLASE"/>
    <property type="match status" value="1"/>
</dbReference>
<dbReference type="InterPro" id="IPR036566">
    <property type="entry name" value="PYNP-like_C_sf"/>
</dbReference>
<comment type="similarity">
    <text evidence="1 7">Belongs to the thymidine/pyrimidine-nucleoside phosphorylase family.</text>
</comment>
<name>A0A1M7ZMJ2_9HYPH</name>
<dbReference type="SUPFAM" id="SSF52418">
    <property type="entry name" value="Nucleoside phosphorylase/phosphoribosyltransferase catalytic domain"/>
    <property type="match status" value="1"/>
</dbReference>
<dbReference type="Gene3D" id="3.40.1030.10">
    <property type="entry name" value="Nucleoside phosphorylase/phosphoribosyltransferase catalytic domain"/>
    <property type="match status" value="1"/>
</dbReference>
<dbReference type="InterPro" id="IPR017459">
    <property type="entry name" value="Glycosyl_Trfase_fam3_N_dom"/>
</dbReference>
<dbReference type="GO" id="GO:0046104">
    <property type="term" value="P:thymidine metabolic process"/>
    <property type="evidence" value="ECO:0007669"/>
    <property type="project" value="UniProtKB-UniRule"/>
</dbReference>
<feature type="domain" description="Pyrimidine nucleoside phosphorylase C-terminal" evidence="8">
    <location>
        <begin position="357"/>
        <end position="431"/>
    </location>
</feature>
<dbReference type="SMART" id="SM00941">
    <property type="entry name" value="PYNP_C"/>
    <property type="match status" value="1"/>
</dbReference>
<dbReference type="STRING" id="1123029.SAMN02745172_02778"/>
<evidence type="ECO:0000256" key="2">
    <source>
        <dbReference type="ARBA" id="ARBA00011738"/>
    </source>
</evidence>
<evidence type="ECO:0000259" key="8">
    <source>
        <dbReference type="SMART" id="SM00941"/>
    </source>
</evidence>
<dbReference type="InterPro" id="IPR018090">
    <property type="entry name" value="Pyrmidine_PPas_bac/euk"/>
</dbReference>
<dbReference type="SUPFAM" id="SSF47648">
    <property type="entry name" value="Nucleoside phosphorylase/phosphoribosyltransferase N-terminal domain"/>
    <property type="match status" value="1"/>
</dbReference>
<evidence type="ECO:0000256" key="4">
    <source>
        <dbReference type="ARBA" id="ARBA00022676"/>
    </source>
</evidence>
<dbReference type="InterPro" id="IPR000053">
    <property type="entry name" value="Thymidine/pyrmidine_PPase"/>
</dbReference>
<keyword evidence="4 7" id="KW-0328">Glycosyltransferase</keyword>
<evidence type="ECO:0000256" key="7">
    <source>
        <dbReference type="HAMAP-Rule" id="MF_01628"/>
    </source>
</evidence>
<dbReference type="InterPro" id="IPR000312">
    <property type="entry name" value="Glycosyl_Trfase_fam3"/>
</dbReference>
<gene>
    <name evidence="7" type="primary">deoA</name>
    <name evidence="9" type="ORF">SAMN02745172_02778</name>
</gene>
<evidence type="ECO:0000256" key="5">
    <source>
        <dbReference type="ARBA" id="ARBA00022679"/>
    </source>
</evidence>
<sequence>MTSSAEPARPFLPQEVIRAKRQGERLTGRDIAAFVAGITSGAVSEGQIAALAMAIFFRGLDIDERAALTLAMRDSGTVLDWSDLPGPALDKHSTGGVGDTVSLLLGPIVAACGGYVPMISGRGLGHTGGTLDKFNAVPGYRATPDLATFRRVVRDVGTAIIGQTDDLAPADRRFYAIRDVTATVETLDLITPSILSKKLAAGLQSLVLDVKTGSGAFMATLDEARALAESLVAVAVRAGLPTRALVTDMGDVLATAAGNALEVRLVIDVLAGRKAETRLMAVTRALSAEMLVMGGLAADLAEAGDKVDRALASGAAAERFARMVAALGGPADLLDRPDAHLARAPVVRAVMPERAGVVSAIDMRALGLAVIALGGGRRRPTDTIDPAVGLTGIAGRGASVGADRPLCLIHAASEADADAVAADIRAAYALADIAPEAGAIVIERIG</sequence>
<protein>
    <recommendedName>
        <fullName evidence="3 7">Thymidine phosphorylase</fullName>
        <ecNumber evidence="3 7">2.4.2.4</ecNumber>
    </recommendedName>
    <alternativeName>
        <fullName evidence="7">TdRPase</fullName>
    </alternativeName>
</protein>
<dbReference type="GO" id="GO:0009032">
    <property type="term" value="F:thymidine phosphorylase activity"/>
    <property type="evidence" value="ECO:0007669"/>
    <property type="project" value="UniProtKB-UniRule"/>
</dbReference>
<keyword evidence="10" id="KW-1185">Reference proteome</keyword>
<reference evidence="9 10" key="1">
    <citation type="submission" date="2016-12" db="EMBL/GenBank/DDBJ databases">
        <authorList>
            <person name="Song W.-J."/>
            <person name="Kurnit D.M."/>
        </authorList>
    </citation>
    <scope>NUCLEOTIDE SEQUENCE [LARGE SCALE GENOMIC DNA]</scope>
    <source>
        <strain evidence="9 10">DSM 19599</strain>
    </source>
</reference>
<dbReference type="InterPro" id="IPR035902">
    <property type="entry name" value="Nuc_phospho_transferase"/>
</dbReference>
<comment type="function">
    <text evidence="7">The enzymes which catalyze the reversible phosphorolysis of pyrimidine nucleosides are involved in the degradation of these compounds and in their utilization as carbon and energy sources, or in the rescue of pyrimidine bases for nucleotide synthesis.</text>
</comment>
<comment type="catalytic activity">
    <reaction evidence="6 7">
        <text>thymidine + phosphate = 2-deoxy-alpha-D-ribose 1-phosphate + thymine</text>
        <dbReference type="Rhea" id="RHEA:16037"/>
        <dbReference type="ChEBI" id="CHEBI:17748"/>
        <dbReference type="ChEBI" id="CHEBI:17821"/>
        <dbReference type="ChEBI" id="CHEBI:43474"/>
        <dbReference type="ChEBI" id="CHEBI:57259"/>
        <dbReference type="EC" id="2.4.2.4"/>
    </reaction>
</comment>